<feature type="non-terminal residue" evidence="1">
    <location>
        <position position="103"/>
    </location>
</feature>
<dbReference type="EMBL" id="UINC01217168">
    <property type="protein sequence ID" value="SVE43649.1"/>
    <property type="molecule type" value="Genomic_DNA"/>
</dbReference>
<reference evidence="1" key="1">
    <citation type="submission" date="2018-05" db="EMBL/GenBank/DDBJ databases">
        <authorList>
            <person name="Lanie J.A."/>
            <person name="Ng W.-L."/>
            <person name="Kazmierczak K.M."/>
            <person name="Andrzejewski T.M."/>
            <person name="Davidsen T.M."/>
            <person name="Wayne K.J."/>
            <person name="Tettelin H."/>
            <person name="Glass J.I."/>
            <person name="Rusch D."/>
            <person name="Podicherti R."/>
            <person name="Tsui H.-C.T."/>
            <person name="Winkler M.E."/>
        </authorList>
    </citation>
    <scope>NUCLEOTIDE SEQUENCE</scope>
</reference>
<organism evidence="1">
    <name type="scientific">marine metagenome</name>
    <dbReference type="NCBI Taxonomy" id="408172"/>
    <lineage>
        <taxon>unclassified sequences</taxon>
        <taxon>metagenomes</taxon>
        <taxon>ecological metagenomes</taxon>
    </lineage>
</organism>
<dbReference type="AlphaFoldDB" id="A0A383DH56"/>
<accession>A0A383DH56</accession>
<evidence type="ECO:0000313" key="1">
    <source>
        <dbReference type="EMBL" id="SVE43649.1"/>
    </source>
</evidence>
<proteinExistence type="predicted"/>
<protein>
    <submittedName>
        <fullName evidence="1">Uncharacterized protein</fullName>
    </submittedName>
</protein>
<gene>
    <name evidence="1" type="ORF">METZ01_LOCUS496503</name>
</gene>
<sequence length="103" mass="11762">VLLKPYPLYTYSSSMQDDSTQVFVPSVEENDGNIVGLGIFSTQEIAEKVLKDFFKQSWRGNFTTATITMWEMDIIGQDGAIVFGNWSCQECPICERTTFWMDL</sequence>
<name>A0A383DH56_9ZZZZ</name>
<feature type="non-terminal residue" evidence="1">
    <location>
        <position position="1"/>
    </location>
</feature>